<feature type="compositionally biased region" description="Polar residues" evidence="1">
    <location>
        <begin position="423"/>
        <end position="433"/>
    </location>
</feature>
<dbReference type="AlphaFoldDB" id="A0A3L8P5T0"/>
<dbReference type="OrthoDB" id="3634417at2"/>
<protein>
    <submittedName>
        <fullName evidence="3">HNH endonuclease</fullName>
    </submittedName>
</protein>
<feature type="region of interest" description="Disordered" evidence="1">
    <location>
        <begin position="401"/>
        <end position="439"/>
    </location>
</feature>
<keyword evidence="4" id="KW-1185">Reference proteome</keyword>
<feature type="compositionally biased region" description="Basic and acidic residues" evidence="1">
    <location>
        <begin position="401"/>
        <end position="415"/>
    </location>
</feature>
<keyword evidence="3" id="KW-0255">Endonuclease</keyword>
<evidence type="ECO:0000259" key="2">
    <source>
        <dbReference type="Pfam" id="PF02720"/>
    </source>
</evidence>
<dbReference type="GO" id="GO:0004519">
    <property type="term" value="F:endonuclease activity"/>
    <property type="evidence" value="ECO:0007669"/>
    <property type="project" value="UniProtKB-KW"/>
</dbReference>
<dbReference type="InterPro" id="IPR003870">
    <property type="entry name" value="DUF222"/>
</dbReference>
<feature type="domain" description="DUF222" evidence="2">
    <location>
        <begin position="31"/>
        <end position="338"/>
    </location>
</feature>
<evidence type="ECO:0000313" key="3">
    <source>
        <dbReference type="EMBL" id="RLV50019.1"/>
    </source>
</evidence>
<reference evidence="3 4" key="1">
    <citation type="submission" date="2018-10" db="EMBL/GenBank/DDBJ databases">
        <title>Marmoricola sp. 4Q3S-7 whole genome shotgun sequence.</title>
        <authorList>
            <person name="Li F."/>
        </authorList>
    </citation>
    <scope>NUCLEOTIDE SEQUENCE [LARGE SCALE GENOMIC DNA]</scope>
    <source>
        <strain evidence="3 4">4Q3S-7</strain>
    </source>
</reference>
<dbReference type="CDD" id="cd00085">
    <property type="entry name" value="HNHc"/>
    <property type="match status" value="1"/>
</dbReference>
<gene>
    <name evidence="3" type="ORF">D9V37_09125</name>
</gene>
<evidence type="ECO:0000313" key="4">
    <source>
        <dbReference type="Proteomes" id="UP000281708"/>
    </source>
</evidence>
<dbReference type="Proteomes" id="UP000281708">
    <property type="component" value="Unassembled WGS sequence"/>
</dbReference>
<organism evidence="3 4">
    <name type="scientific">Nocardioides mangrovicus</name>
    <dbReference type="NCBI Taxonomy" id="2478913"/>
    <lineage>
        <taxon>Bacteria</taxon>
        <taxon>Bacillati</taxon>
        <taxon>Actinomycetota</taxon>
        <taxon>Actinomycetes</taxon>
        <taxon>Propionibacteriales</taxon>
        <taxon>Nocardioidaceae</taxon>
        <taxon>Nocardioides</taxon>
    </lineage>
</organism>
<comment type="caution">
    <text evidence="3">The sequence shown here is derived from an EMBL/GenBank/DDBJ whole genome shotgun (WGS) entry which is preliminary data.</text>
</comment>
<dbReference type="EMBL" id="RDBE01000006">
    <property type="protein sequence ID" value="RLV50019.1"/>
    <property type="molecule type" value="Genomic_DNA"/>
</dbReference>
<dbReference type="RefSeq" id="WP_121805783.1">
    <property type="nucleotide sequence ID" value="NZ_RDBE01000006.1"/>
</dbReference>
<sequence>MSSPLLTLLQRVDAALDAHGSTPVFGLDEEELAEAMVLAHRVATRVAHTELRLAAQAATGDVDVKTAWVRGTQQTPRATAARLSLAAALDAREPLRVAMAGGEVSEAQARVVVAALDRLPTDLGPDVLAAAQTHLIGLCADHHPDELRRLGRHLLRVVAPDVAEALEAKAVDAEYRRALERTRLEVRDRGDGSVEGRFLLPAAHGHMLTKLVTAYGSPKHRRAVEGAGISHRESPQRQGRAFCELLERMSADHVPHSGGVTARVVVDLRLDDLTARLTEHGVATLDGMVELPAWEARRMACEAGIIPAVLGSKSETLDLGRSARFHSPALRLIIMRRDKTCRAQGCDWPAWMGHIHHPIPWIRGGRTDLSGMALCPHHHARAHDPTYEMSTGKNGKVIFRRREERGRVDRNRDTRGGTPHPSQPIQISFNAASSKGGRS</sequence>
<keyword evidence="3" id="KW-0540">Nuclease</keyword>
<dbReference type="Pfam" id="PF02720">
    <property type="entry name" value="DUF222"/>
    <property type="match status" value="1"/>
</dbReference>
<name>A0A3L8P5T0_9ACTN</name>
<proteinExistence type="predicted"/>
<accession>A0A3L8P5T0</accession>
<keyword evidence="3" id="KW-0378">Hydrolase</keyword>
<evidence type="ECO:0000256" key="1">
    <source>
        <dbReference type="SAM" id="MobiDB-lite"/>
    </source>
</evidence>
<dbReference type="InterPro" id="IPR003615">
    <property type="entry name" value="HNH_nuc"/>
</dbReference>